<keyword evidence="3" id="KW-1185">Reference proteome</keyword>
<evidence type="ECO:0000313" key="2">
    <source>
        <dbReference type="EMBL" id="MCT7376846.1"/>
    </source>
</evidence>
<reference evidence="2 3" key="1">
    <citation type="submission" date="2022-09" db="EMBL/GenBank/DDBJ databases">
        <title>Chelativorans salina sp. nov., a novel slightly halophilic bacterium isolated from a saline lake sediment enrichment.</title>
        <authorList>
            <person name="Gao L."/>
            <person name="Fang B.-Z."/>
            <person name="Li W.-J."/>
        </authorList>
    </citation>
    <scope>NUCLEOTIDE SEQUENCE [LARGE SCALE GENOMIC DNA]</scope>
    <source>
        <strain evidence="2 3">EGI FJ00035</strain>
    </source>
</reference>
<feature type="region of interest" description="Disordered" evidence="1">
    <location>
        <begin position="43"/>
        <end position="71"/>
    </location>
</feature>
<name>A0ABT2LR66_9HYPH</name>
<comment type="caution">
    <text evidence="2">The sequence shown here is derived from an EMBL/GenBank/DDBJ whole genome shotgun (WGS) entry which is preliminary data.</text>
</comment>
<dbReference type="Proteomes" id="UP001320831">
    <property type="component" value="Unassembled WGS sequence"/>
</dbReference>
<proteinExistence type="predicted"/>
<evidence type="ECO:0000313" key="3">
    <source>
        <dbReference type="Proteomes" id="UP001320831"/>
    </source>
</evidence>
<accession>A0ABT2LR66</accession>
<protein>
    <submittedName>
        <fullName evidence="2">Uncharacterized protein</fullName>
    </submittedName>
</protein>
<evidence type="ECO:0000256" key="1">
    <source>
        <dbReference type="SAM" id="MobiDB-lite"/>
    </source>
</evidence>
<dbReference type="RefSeq" id="WP_260905069.1">
    <property type="nucleotide sequence ID" value="NZ_JAOCZP010000005.1"/>
</dbReference>
<gene>
    <name evidence="2" type="ORF">N5A92_17585</name>
</gene>
<organism evidence="2 3">
    <name type="scientific">Chelativorans salis</name>
    <dbReference type="NCBI Taxonomy" id="2978478"/>
    <lineage>
        <taxon>Bacteria</taxon>
        <taxon>Pseudomonadati</taxon>
        <taxon>Pseudomonadota</taxon>
        <taxon>Alphaproteobacteria</taxon>
        <taxon>Hyphomicrobiales</taxon>
        <taxon>Phyllobacteriaceae</taxon>
        <taxon>Chelativorans</taxon>
    </lineage>
</organism>
<sequence>MIKRIEALRIDPARVHSTGNEAQNIEVPGTDRIRSQQVDQIDLRTGRAQEADTPEQSAIDGVQEPFSSRRAQSPDEILAEYVAPDADLAILRRLVSILQHCITDVVPNLDGGAQFSEFATDLLKGEIDQCHALQERMQGGFEPD</sequence>
<dbReference type="EMBL" id="JAOCZP010000005">
    <property type="protein sequence ID" value="MCT7376846.1"/>
    <property type="molecule type" value="Genomic_DNA"/>
</dbReference>